<evidence type="ECO:0000313" key="5">
    <source>
        <dbReference type="EMBL" id="MDT0594354.1"/>
    </source>
</evidence>
<sequence length="254" mass="28059">MIHQELENAILTIVMDRADKKNALVPEMYRDMGLALENASKPESGVKVIIVKGAANCFTAGNDVAQFAKAVNQSNPSLKDTYHFMHALLHCPLPVIAQVEGLAIGIGTTLLLHCDFVICHKNTKFAMPFINLGLVPEYASSFIIPRIAGNLVAKKLLMLGESFGSDQALEWGFVTKIADDNLQHEVDSLALKLANKPALALMQTKKLINHDTTEVSEHIDRELEIFVEAMQSPPAKEAFAAFLEKREINKTYFK</sequence>
<comment type="similarity">
    <text evidence="2">Belongs to the enoyl-CoA hydratase/isomerase family.</text>
</comment>
<comment type="subcellular location">
    <subcellularLocation>
        <location evidence="1">Peroxisome</location>
    </subcellularLocation>
</comment>
<protein>
    <submittedName>
        <fullName evidence="5">Enoyl-CoA hydratase-related protein</fullName>
    </submittedName>
</protein>
<dbReference type="Gene3D" id="1.10.12.10">
    <property type="entry name" value="Lyase 2-enoyl-coa Hydratase, Chain A, domain 2"/>
    <property type="match status" value="1"/>
</dbReference>
<evidence type="ECO:0000256" key="3">
    <source>
        <dbReference type="ARBA" id="ARBA00023140"/>
    </source>
</evidence>
<dbReference type="CDD" id="cd06558">
    <property type="entry name" value="crotonase-like"/>
    <property type="match status" value="1"/>
</dbReference>
<evidence type="ECO:0000256" key="4">
    <source>
        <dbReference type="ARBA" id="ARBA00023235"/>
    </source>
</evidence>
<dbReference type="Pfam" id="PF00378">
    <property type="entry name" value="ECH_1"/>
    <property type="match status" value="1"/>
</dbReference>
<comment type="caution">
    <text evidence="5">The sequence shown here is derived from an EMBL/GenBank/DDBJ whole genome shotgun (WGS) entry which is preliminary data.</text>
</comment>
<dbReference type="InterPro" id="IPR001753">
    <property type="entry name" value="Enoyl-CoA_hydra/iso"/>
</dbReference>
<evidence type="ECO:0000256" key="2">
    <source>
        <dbReference type="ARBA" id="ARBA00005254"/>
    </source>
</evidence>
<evidence type="ECO:0000256" key="1">
    <source>
        <dbReference type="ARBA" id="ARBA00004275"/>
    </source>
</evidence>
<dbReference type="Gene3D" id="3.90.226.10">
    <property type="entry name" value="2-enoyl-CoA Hydratase, Chain A, domain 1"/>
    <property type="match status" value="1"/>
</dbReference>
<gene>
    <name evidence="5" type="ORF">RM552_05825</name>
</gene>
<dbReference type="PANTHER" id="PTHR43684:SF1">
    <property type="entry name" value="ENOYL-COA DELTA ISOMERASE 2"/>
    <property type="match status" value="1"/>
</dbReference>
<dbReference type="Proteomes" id="UP001253545">
    <property type="component" value="Unassembled WGS sequence"/>
</dbReference>
<reference evidence="5 6" key="1">
    <citation type="submission" date="2023-09" db="EMBL/GenBank/DDBJ databases">
        <authorList>
            <person name="Rey-Velasco X."/>
        </authorList>
    </citation>
    <scope>NUCLEOTIDE SEQUENCE [LARGE SCALE GENOMIC DNA]</scope>
    <source>
        <strain evidence="5 6">P117</strain>
    </source>
</reference>
<name>A0ABU2ZPS6_9ALTE</name>
<proteinExistence type="inferred from homology"/>
<dbReference type="RefSeq" id="WP_311367829.1">
    <property type="nucleotide sequence ID" value="NZ_JAVRHX010000001.1"/>
</dbReference>
<dbReference type="PANTHER" id="PTHR43684">
    <property type="match status" value="1"/>
</dbReference>
<dbReference type="InterPro" id="IPR029045">
    <property type="entry name" value="ClpP/crotonase-like_dom_sf"/>
</dbReference>
<keyword evidence="3" id="KW-0576">Peroxisome</keyword>
<organism evidence="5 6">
    <name type="scientific">Glaciecola petra</name>
    <dbReference type="NCBI Taxonomy" id="3075602"/>
    <lineage>
        <taxon>Bacteria</taxon>
        <taxon>Pseudomonadati</taxon>
        <taxon>Pseudomonadota</taxon>
        <taxon>Gammaproteobacteria</taxon>
        <taxon>Alteromonadales</taxon>
        <taxon>Alteromonadaceae</taxon>
        <taxon>Glaciecola</taxon>
    </lineage>
</organism>
<keyword evidence="4" id="KW-0413">Isomerase</keyword>
<dbReference type="EMBL" id="JAVRHX010000001">
    <property type="protein sequence ID" value="MDT0594354.1"/>
    <property type="molecule type" value="Genomic_DNA"/>
</dbReference>
<dbReference type="InterPro" id="IPR051053">
    <property type="entry name" value="ECH/Chromodomain_protein"/>
</dbReference>
<dbReference type="InterPro" id="IPR014748">
    <property type="entry name" value="Enoyl-CoA_hydra_C"/>
</dbReference>
<accession>A0ABU2ZPS6</accession>
<dbReference type="SUPFAM" id="SSF52096">
    <property type="entry name" value="ClpP/crotonase"/>
    <property type="match status" value="1"/>
</dbReference>
<evidence type="ECO:0000313" key="6">
    <source>
        <dbReference type="Proteomes" id="UP001253545"/>
    </source>
</evidence>
<keyword evidence="6" id="KW-1185">Reference proteome</keyword>